<proteinExistence type="predicted"/>
<reference evidence="2 3" key="1">
    <citation type="journal article" date="2014" name="Nat. Commun.">
        <title>Klebsormidium flaccidum genome reveals primary factors for plant terrestrial adaptation.</title>
        <authorList>
            <person name="Hori K."/>
            <person name="Maruyama F."/>
            <person name="Fujisawa T."/>
            <person name="Togashi T."/>
            <person name="Yamamoto N."/>
            <person name="Seo M."/>
            <person name="Sato S."/>
            <person name="Yamada T."/>
            <person name="Mori H."/>
            <person name="Tajima N."/>
            <person name="Moriyama T."/>
            <person name="Ikeuchi M."/>
            <person name="Watanabe M."/>
            <person name="Wada H."/>
            <person name="Kobayashi K."/>
            <person name="Saito M."/>
            <person name="Masuda T."/>
            <person name="Sasaki-Sekimoto Y."/>
            <person name="Mashiguchi K."/>
            <person name="Awai K."/>
            <person name="Shimojima M."/>
            <person name="Masuda S."/>
            <person name="Iwai M."/>
            <person name="Nobusawa T."/>
            <person name="Narise T."/>
            <person name="Kondo S."/>
            <person name="Saito H."/>
            <person name="Sato R."/>
            <person name="Murakawa M."/>
            <person name="Ihara Y."/>
            <person name="Oshima-Yamada Y."/>
            <person name="Ohtaka K."/>
            <person name="Satoh M."/>
            <person name="Sonobe K."/>
            <person name="Ishii M."/>
            <person name="Ohtani R."/>
            <person name="Kanamori-Sato M."/>
            <person name="Honoki R."/>
            <person name="Miyazaki D."/>
            <person name="Mochizuki H."/>
            <person name="Umetsu J."/>
            <person name="Higashi K."/>
            <person name="Shibata D."/>
            <person name="Kamiya Y."/>
            <person name="Sato N."/>
            <person name="Nakamura Y."/>
            <person name="Tabata S."/>
            <person name="Ida S."/>
            <person name="Kurokawa K."/>
            <person name="Ohta H."/>
        </authorList>
    </citation>
    <scope>NUCLEOTIDE SEQUENCE [LARGE SCALE GENOMIC DNA]</scope>
    <source>
        <strain evidence="2 3">NIES-2285</strain>
    </source>
</reference>
<evidence type="ECO:0000313" key="2">
    <source>
        <dbReference type="EMBL" id="GAQ92298.1"/>
    </source>
</evidence>
<sequence length="219" mass="23375">MRHCQVADPESSGHLTTGVETGGLHFQSTLRAARDALPASARQLLPPFHQLGLGAVPDIQEQLTRAIETGAAESLRESLEDSMGRARLLSESGVGAGAFLGAVPCMQSLRFTHECFTTALRIRLGLPHPALAGIRRCDCGEELPEGIAAGQHLLRCSRGGERTLTHDGIRDALYFILRDSGYSVRREARGIFPLREGETEGRVMDLVAADPQGGAAPSG</sequence>
<dbReference type="Proteomes" id="UP000054558">
    <property type="component" value="Unassembled WGS sequence"/>
</dbReference>
<keyword evidence="3" id="KW-1185">Reference proteome</keyword>
<gene>
    <name evidence="2" type="ORF">KFL_009700050</name>
</gene>
<accession>A0A1Y1IVK9</accession>
<evidence type="ECO:0000313" key="3">
    <source>
        <dbReference type="Proteomes" id="UP000054558"/>
    </source>
</evidence>
<dbReference type="AlphaFoldDB" id="A0A1Y1IVK9"/>
<protein>
    <submittedName>
        <fullName evidence="2">Uncharacterized protein</fullName>
    </submittedName>
</protein>
<dbReference type="EMBL" id="DF237919">
    <property type="protein sequence ID" value="GAQ92298.1"/>
    <property type="molecule type" value="Genomic_DNA"/>
</dbReference>
<dbReference type="OrthoDB" id="448294at2759"/>
<organism evidence="2 3">
    <name type="scientific">Klebsormidium nitens</name>
    <name type="common">Green alga</name>
    <name type="synonym">Ulothrix nitens</name>
    <dbReference type="NCBI Taxonomy" id="105231"/>
    <lineage>
        <taxon>Eukaryota</taxon>
        <taxon>Viridiplantae</taxon>
        <taxon>Streptophyta</taxon>
        <taxon>Klebsormidiophyceae</taxon>
        <taxon>Klebsormidiales</taxon>
        <taxon>Klebsormidiaceae</taxon>
        <taxon>Klebsormidium</taxon>
    </lineage>
</organism>
<evidence type="ECO:0000256" key="1">
    <source>
        <dbReference type="SAM" id="MobiDB-lite"/>
    </source>
</evidence>
<feature type="region of interest" description="Disordered" evidence="1">
    <location>
        <begin position="1"/>
        <end position="20"/>
    </location>
</feature>
<name>A0A1Y1IVK9_KLENI</name>